<comment type="caution">
    <text evidence="10">The sequence shown here is derived from an EMBL/GenBank/DDBJ whole genome shotgun (WGS) entry which is preliminary data.</text>
</comment>
<feature type="transmembrane region" description="Helical" evidence="9">
    <location>
        <begin position="7"/>
        <end position="32"/>
    </location>
</feature>
<evidence type="ECO:0000256" key="2">
    <source>
        <dbReference type="ARBA" id="ARBA00009559"/>
    </source>
</evidence>
<dbReference type="GO" id="GO:0004559">
    <property type="term" value="F:alpha-mannosidase activity"/>
    <property type="evidence" value="ECO:0007669"/>
    <property type="project" value="TreeGrafter"/>
</dbReference>
<evidence type="ECO:0008006" key="12">
    <source>
        <dbReference type="Google" id="ProtNLM"/>
    </source>
</evidence>
<dbReference type="InterPro" id="IPR026071">
    <property type="entry name" value="Glyco_Hydrolase_99"/>
</dbReference>
<dbReference type="PANTHER" id="PTHR13572">
    <property type="entry name" value="ENDO-ALPHA-1,2-MANNOSIDASE"/>
    <property type="match status" value="1"/>
</dbReference>
<dbReference type="GO" id="GO:0000139">
    <property type="term" value="C:Golgi membrane"/>
    <property type="evidence" value="ECO:0007669"/>
    <property type="project" value="UniProtKB-SubCell"/>
</dbReference>
<dbReference type="Gene3D" id="3.20.20.80">
    <property type="entry name" value="Glycosidases"/>
    <property type="match status" value="1"/>
</dbReference>
<dbReference type="EMBL" id="CAKKLH010000295">
    <property type="protein sequence ID" value="CAH0109759.1"/>
    <property type="molecule type" value="Genomic_DNA"/>
</dbReference>
<dbReference type="CDD" id="cd11574">
    <property type="entry name" value="GH99"/>
    <property type="match status" value="1"/>
</dbReference>
<organism evidence="10 11">
    <name type="scientific">Daphnia galeata</name>
    <dbReference type="NCBI Taxonomy" id="27404"/>
    <lineage>
        <taxon>Eukaryota</taxon>
        <taxon>Metazoa</taxon>
        <taxon>Ecdysozoa</taxon>
        <taxon>Arthropoda</taxon>
        <taxon>Crustacea</taxon>
        <taxon>Branchiopoda</taxon>
        <taxon>Diplostraca</taxon>
        <taxon>Cladocera</taxon>
        <taxon>Anomopoda</taxon>
        <taxon>Daphniidae</taxon>
        <taxon>Daphnia</taxon>
    </lineage>
</organism>
<evidence type="ECO:0000256" key="5">
    <source>
        <dbReference type="ARBA" id="ARBA00022968"/>
    </source>
</evidence>
<dbReference type="AlphaFoldDB" id="A0A8J2S1N1"/>
<proteinExistence type="inferred from homology"/>
<evidence type="ECO:0000256" key="3">
    <source>
        <dbReference type="ARBA" id="ARBA00022692"/>
    </source>
</evidence>
<comment type="similarity">
    <text evidence="2">Belongs to the glycosyl hydrolase 99 family.</text>
</comment>
<reference evidence="10" key="1">
    <citation type="submission" date="2021-11" db="EMBL/GenBank/DDBJ databases">
        <authorList>
            <person name="Schell T."/>
        </authorList>
    </citation>
    <scope>NUCLEOTIDE SEQUENCE</scope>
    <source>
        <strain evidence="10">M5</strain>
    </source>
</reference>
<evidence type="ECO:0000256" key="9">
    <source>
        <dbReference type="SAM" id="Phobius"/>
    </source>
</evidence>
<keyword evidence="5" id="KW-0735">Signal-anchor</keyword>
<evidence type="ECO:0000256" key="7">
    <source>
        <dbReference type="ARBA" id="ARBA00023034"/>
    </source>
</evidence>
<evidence type="ECO:0000256" key="1">
    <source>
        <dbReference type="ARBA" id="ARBA00004323"/>
    </source>
</evidence>
<sequence>MIPKRNCYFLCKNVIVTLVFCIFLFMLIRHYFSYSSSEFNNSSRQIFSEQKNVTLTVASNIWYRDASVKLENNALSLSYNTHIFYYPWYGNPEDDSRYLHWNHEYIPNWDKKDTNVYPTGKHLPPDDIGANFYPLLGCYSSRNPIAVAQHMKWIRQSGIGVLVISWYPPDSSDKEGKPFDQLFPMFLEAAKIHELKVSFHIEPYEGRNPENLRKNIEYIINKYGNHSALYKMQKTLSKKPLPVFYVYDSYLNSPNSWSSLLSISGKQSIRNSDIDGIFLGLVVELRHKQDIVSGGFDGFYTYFAANDFSYGSSWKNWKSLSAFARKNGLLFVPSVGPGYIDTRVRPWNSKTTRERKSGKYYKVAWTTALQTNPPLISITSFNEWHEGTQIEPAISKMNKGYKYNDYSPGEPDFYLNLTRQFVSQYKEILLKKT</sequence>
<keyword evidence="11" id="KW-1185">Reference proteome</keyword>
<keyword evidence="8 9" id="KW-0472">Membrane</keyword>
<keyword evidence="3 9" id="KW-0812">Transmembrane</keyword>
<dbReference type="OrthoDB" id="406152at2759"/>
<gene>
    <name evidence="10" type="ORF">DGAL_LOCUS13244</name>
</gene>
<keyword evidence="4" id="KW-0378">Hydrolase</keyword>
<evidence type="ECO:0000256" key="8">
    <source>
        <dbReference type="ARBA" id="ARBA00023136"/>
    </source>
</evidence>
<keyword evidence="7" id="KW-0333">Golgi apparatus</keyword>
<evidence type="ECO:0000256" key="6">
    <source>
        <dbReference type="ARBA" id="ARBA00022989"/>
    </source>
</evidence>
<dbReference type="Proteomes" id="UP000789390">
    <property type="component" value="Unassembled WGS sequence"/>
</dbReference>
<accession>A0A8J2S1N1</accession>
<evidence type="ECO:0000313" key="11">
    <source>
        <dbReference type="Proteomes" id="UP000789390"/>
    </source>
</evidence>
<dbReference type="Pfam" id="PF16317">
    <property type="entry name" value="Glyco_hydro_99"/>
    <property type="match status" value="1"/>
</dbReference>
<keyword evidence="6 9" id="KW-1133">Transmembrane helix</keyword>
<name>A0A8J2S1N1_9CRUS</name>
<dbReference type="PANTHER" id="PTHR13572:SF4">
    <property type="entry name" value="RE57134P"/>
    <property type="match status" value="1"/>
</dbReference>
<dbReference type="FunFam" id="3.20.20.80:FF:000019">
    <property type="entry name" value="glycoprotein endo-alpha-1,2-mannosidase"/>
    <property type="match status" value="1"/>
</dbReference>
<evidence type="ECO:0000313" key="10">
    <source>
        <dbReference type="EMBL" id="CAH0109759.1"/>
    </source>
</evidence>
<protein>
    <recommendedName>
        <fullName evidence="12">Glycoprotein endo-alpha-1,2-mannosidase</fullName>
    </recommendedName>
</protein>
<comment type="subcellular location">
    <subcellularLocation>
        <location evidence="1">Golgi apparatus membrane</location>
        <topology evidence="1">Single-pass type II membrane protein</topology>
    </subcellularLocation>
</comment>
<evidence type="ECO:0000256" key="4">
    <source>
        <dbReference type="ARBA" id="ARBA00022801"/>
    </source>
</evidence>